<dbReference type="AlphaFoldDB" id="A0A9P5YDF2"/>
<gene>
    <name evidence="1" type="ORF">BDZ94DRAFT_269523</name>
</gene>
<keyword evidence="2" id="KW-1185">Reference proteome</keyword>
<evidence type="ECO:0000313" key="2">
    <source>
        <dbReference type="Proteomes" id="UP000807353"/>
    </source>
</evidence>
<reference evidence="1" key="1">
    <citation type="submission" date="2020-11" db="EMBL/GenBank/DDBJ databases">
        <authorList>
            <consortium name="DOE Joint Genome Institute"/>
            <person name="Ahrendt S."/>
            <person name="Riley R."/>
            <person name="Andreopoulos W."/>
            <person name="Labutti K."/>
            <person name="Pangilinan J."/>
            <person name="Ruiz-Duenas F.J."/>
            <person name="Barrasa J.M."/>
            <person name="Sanchez-Garcia M."/>
            <person name="Camarero S."/>
            <person name="Miyauchi S."/>
            <person name="Serrano A."/>
            <person name="Linde D."/>
            <person name="Babiker R."/>
            <person name="Drula E."/>
            <person name="Ayuso-Fernandez I."/>
            <person name="Pacheco R."/>
            <person name="Padilla G."/>
            <person name="Ferreira P."/>
            <person name="Barriuso J."/>
            <person name="Kellner H."/>
            <person name="Castanera R."/>
            <person name="Alfaro M."/>
            <person name="Ramirez L."/>
            <person name="Pisabarro A.G."/>
            <person name="Kuo A."/>
            <person name="Tritt A."/>
            <person name="Lipzen A."/>
            <person name="He G."/>
            <person name="Yan M."/>
            <person name="Ng V."/>
            <person name="Cullen D."/>
            <person name="Martin F."/>
            <person name="Rosso M.-N."/>
            <person name="Henrissat B."/>
            <person name="Hibbett D."/>
            <person name="Martinez A.T."/>
            <person name="Grigoriev I.V."/>
        </authorList>
    </citation>
    <scope>NUCLEOTIDE SEQUENCE</scope>
    <source>
        <strain evidence="1">CBS 247.69</strain>
    </source>
</reference>
<organism evidence="1 2">
    <name type="scientific">Collybia nuda</name>
    <dbReference type="NCBI Taxonomy" id="64659"/>
    <lineage>
        <taxon>Eukaryota</taxon>
        <taxon>Fungi</taxon>
        <taxon>Dikarya</taxon>
        <taxon>Basidiomycota</taxon>
        <taxon>Agaricomycotina</taxon>
        <taxon>Agaricomycetes</taxon>
        <taxon>Agaricomycetidae</taxon>
        <taxon>Agaricales</taxon>
        <taxon>Tricholomatineae</taxon>
        <taxon>Clitocybaceae</taxon>
        <taxon>Collybia</taxon>
    </lineage>
</organism>
<dbReference type="Proteomes" id="UP000807353">
    <property type="component" value="Unassembled WGS sequence"/>
</dbReference>
<evidence type="ECO:0000313" key="1">
    <source>
        <dbReference type="EMBL" id="KAF9465841.1"/>
    </source>
</evidence>
<sequence length="99" mass="11249">MQYFNIVPQVNAAFSGSSSQKGPYPESASSMMVLKRAQRSDGSIMGDIFPLSHLRMLAPLIPRFGKAADPRLTKETNLEYSNEFYLNKYFDKELFYALN</sequence>
<dbReference type="OrthoDB" id="3232986at2759"/>
<proteinExistence type="predicted"/>
<name>A0A9P5YDF2_9AGAR</name>
<accession>A0A9P5YDF2</accession>
<protein>
    <submittedName>
        <fullName evidence="1">Uncharacterized protein</fullName>
    </submittedName>
</protein>
<dbReference type="EMBL" id="MU150244">
    <property type="protein sequence ID" value="KAF9465841.1"/>
    <property type="molecule type" value="Genomic_DNA"/>
</dbReference>
<comment type="caution">
    <text evidence="1">The sequence shown here is derived from an EMBL/GenBank/DDBJ whole genome shotgun (WGS) entry which is preliminary data.</text>
</comment>